<evidence type="ECO:0000256" key="1">
    <source>
        <dbReference type="SAM" id="SignalP"/>
    </source>
</evidence>
<dbReference type="AlphaFoldDB" id="A0AAN5MIF4"/>
<feature type="chain" id="PRO_5042867000" evidence="1">
    <location>
        <begin position="23"/>
        <end position="175"/>
    </location>
</feature>
<organism evidence="2 3">
    <name type="scientific">Morganella morganii</name>
    <name type="common">Proteus morganii</name>
    <dbReference type="NCBI Taxonomy" id="582"/>
    <lineage>
        <taxon>Bacteria</taxon>
        <taxon>Pseudomonadati</taxon>
        <taxon>Pseudomonadota</taxon>
        <taxon>Gammaproteobacteria</taxon>
        <taxon>Enterobacterales</taxon>
        <taxon>Morganellaceae</taxon>
        <taxon>Morganella</taxon>
    </lineage>
</organism>
<dbReference type="RefSeq" id="WP_262861001.1">
    <property type="nucleotide sequence ID" value="NZ_JAHOAK010000015.1"/>
</dbReference>
<sequence length="175" mass="19282">MEKLSVVLLLLVNSLFIAPASAGIDTLVLKNTADARQPGLVLDGLKNAAISPDDAVLSQFNTPAVNAMAKKNWSAAGKMYGEKMLRYPSPDTIVHYADARLLMLKDVKTRNNALTEFNTVVVPDTLLYYRSAETVDNQINQLSADEKQHLRTKIACIETFIADKEAKTFTCPILR</sequence>
<reference evidence="2" key="1">
    <citation type="journal article" date="2018" name="Genome Biol.">
        <title>SKESA: strategic k-mer extension for scrupulous assemblies.</title>
        <authorList>
            <person name="Souvorov A."/>
            <person name="Agarwala R."/>
            <person name="Lipman D.J."/>
        </authorList>
    </citation>
    <scope>NUCLEOTIDE SEQUENCE</scope>
    <source>
        <strain evidence="2">Morganella morganii ARLG-3209</strain>
    </source>
</reference>
<protein>
    <submittedName>
        <fullName evidence="2">Uncharacterized protein</fullName>
    </submittedName>
</protein>
<dbReference type="Proteomes" id="UP000865968">
    <property type="component" value="Unassembled WGS sequence"/>
</dbReference>
<evidence type="ECO:0000313" key="2">
    <source>
        <dbReference type="EMBL" id="HAT3810606.1"/>
    </source>
</evidence>
<reference evidence="2" key="2">
    <citation type="submission" date="2020-10" db="EMBL/GenBank/DDBJ databases">
        <authorList>
            <consortium name="NCBI Pathogen Detection Project"/>
        </authorList>
    </citation>
    <scope>NUCLEOTIDE SEQUENCE</scope>
    <source>
        <strain evidence="2">Morganella morganii ARLG-3209</strain>
    </source>
</reference>
<dbReference type="EMBL" id="DACSWI010000013">
    <property type="protein sequence ID" value="HAT3810606.1"/>
    <property type="molecule type" value="Genomic_DNA"/>
</dbReference>
<comment type="caution">
    <text evidence="2">The sequence shown here is derived from an EMBL/GenBank/DDBJ whole genome shotgun (WGS) entry which is preliminary data.</text>
</comment>
<feature type="signal peptide" evidence="1">
    <location>
        <begin position="1"/>
        <end position="22"/>
    </location>
</feature>
<accession>A0AAN5MIF4</accession>
<name>A0AAN5MIF4_MORMO</name>
<keyword evidence="1" id="KW-0732">Signal</keyword>
<evidence type="ECO:0000313" key="3">
    <source>
        <dbReference type="Proteomes" id="UP000865968"/>
    </source>
</evidence>
<gene>
    <name evidence="2" type="ORF">I8608_003502</name>
</gene>
<proteinExistence type="predicted"/>